<evidence type="ECO:0000313" key="3">
    <source>
        <dbReference type="Ensembl" id="ENSCCRP00020063194.1"/>
    </source>
</evidence>
<dbReference type="Proteomes" id="UP000694701">
    <property type="component" value="Unplaced"/>
</dbReference>
<feature type="region of interest" description="Disordered" evidence="2">
    <location>
        <begin position="1796"/>
        <end position="1819"/>
    </location>
</feature>
<feature type="compositionally biased region" description="Basic and acidic residues" evidence="2">
    <location>
        <begin position="1756"/>
        <end position="1777"/>
    </location>
</feature>
<feature type="region of interest" description="Disordered" evidence="2">
    <location>
        <begin position="597"/>
        <end position="761"/>
    </location>
</feature>
<feature type="compositionally biased region" description="Basic and acidic residues" evidence="2">
    <location>
        <begin position="1886"/>
        <end position="1896"/>
    </location>
</feature>
<feature type="compositionally biased region" description="Acidic residues" evidence="2">
    <location>
        <begin position="489"/>
        <end position="500"/>
    </location>
</feature>
<feature type="compositionally biased region" description="Basic and acidic residues" evidence="2">
    <location>
        <begin position="836"/>
        <end position="857"/>
    </location>
</feature>
<feature type="region of interest" description="Disordered" evidence="2">
    <location>
        <begin position="777"/>
        <end position="817"/>
    </location>
</feature>
<feature type="compositionally biased region" description="Basic and acidic residues" evidence="2">
    <location>
        <begin position="2888"/>
        <end position="2899"/>
    </location>
</feature>
<feature type="compositionally biased region" description="Basic and acidic residues" evidence="2">
    <location>
        <begin position="1950"/>
        <end position="1972"/>
    </location>
</feature>
<feature type="compositionally biased region" description="Acidic residues" evidence="2">
    <location>
        <begin position="3035"/>
        <end position="3049"/>
    </location>
</feature>
<feature type="compositionally biased region" description="Basic and acidic residues" evidence="2">
    <location>
        <begin position="1410"/>
        <end position="1428"/>
    </location>
</feature>
<name>A0A8C2G0G7_CYPCA</name>
<sequence>MAYPVDILTNVDYETLELTAEEYMSQLPYRNTEYFSLSDSKQIEIGLCNVSFVPLYGADTEKKILALFSPDNSNTVVGLYLLDRWWRVEDVLKTAEPARTGLNKVSTLGERIVLYVLNRIVLRNEKSSEDVFFLCHCEHEAAKILWKDGEAIGFYSFKPKGSLCRNFLTQCYLLPVMDTVFVRKCHRGQGHAIKILEDFVGSFRNEYIGLKFPLSEAMYKVCEKYFSIYPEDKELLWEVEKIGSPFQRTLIANRLQKLKLKEKDQVVSKLDFDEGDATAPMEIEITKIQETTEHTVEIVEETIIDITKEVDDIPVTRRGRGSNLKRRAIRENSEERLSENIIRVEDIEAGVESSVEVAAVENLNTFSVKESETVLRSSVDTVTATVTNFAEFSGSQKEETHDIEKDIVTATSEGSPVTHLTTAGEIKNQRSSKEECEMVIKEYTIDIQGATIGSIEQNQLQSVVDVEIVKMSTGTEEEKNENLGKNKEVEEDESVCEAEMEEIKQMPDKPREEKTVSEAVVPEQSETHAKSTEKVQAHWDMKITENKERAEDEVMAESEKDLIEENRDDNTGQEKTKSKDEDTVLQSVVVEDQIEMEADSVREVLTTEEVLCDQPKQNEAETEVSEPNQTMSNKDTLIEKASKHKLGPDEAEQVFNKSRLPQKRSSGLTPSRRSKRLRHEPAEKDLTTTKSVKTGQQGSKHHSKVMMQDEDIEQSTDEPEHDVSEVMEKIQEAQIENKAESEVEEYKEKDMPTVETVSSMDVEITQVEETVFPEVSKLVERKETDPEKAPLQSSVEPPEIQKSKTTPEEDDETVENSTVMLTLSEAKVVLVDLHELSSKEAGDNHGEISIPEQEKMKLTMSSELQATEENMRKEEQDGTLDTKPMEEPACTTTTEGYVVAADANRTPDQSAAYKDQENEPESETTEVVLLSQVEKPEKTDTEQDKEDKQDLYEADNFPKQGKQTQKKGSIDIPSRSTRLKDQSVDPGQTVRCLRSTLKPVKITPVRRSARSKAVIQQMESVEPQVDAKLRTDDNPERDELIAEDVSPEENEMANTHAEEIASVECGSSELLRAAEIDDKEKEPQITKVTEEIPLIETEAKEDVLERRVEDIKNIENKEANLAGQLDSDIEMSSLAQEVYVQEEEVPISTERHLRRRTIRVQTPLTRKSRCIKKQKAEADVEHQERHTVMSKNKTDTILMTKEREDEMEQDVNKMENKEEHFAELEPVEEQNISRNEYEKTSAITEETVDACIPIFTTEASLESLYEIVNTNTEETAVPESPGLTLGVEIHDQEKRFQIVDGPEEKVSLVEAGKEVENGDGTPVIKLQRATVVLVDLSKLSQNTEGEVEASEDLTHFQMEEKLELYDLDKSEQEPSNLALEEEEQEEVQTQEDTEKTPEEEKMEEENTVEEQNKLDKQDMTFEEQKPTEDLATMPAEGSLVESNKIENKQNEDEGVSGLAQENPVQENLEEEAPVSTQRSLRRRTKRVPSPPRRKSRRIQKQGADVPEDKTEIFLITEKEADEVDQGVEIVDKEKVPQTSIVDATEEVIPLVEAEPEDNVIEKGVEEINKLENKEANLAVTRDTGEETSEVEEEATLEQQQNEPMVKNDKETAETETSVEFAPVVGKEQILIEGGTTIQIEKVVSQVSLVEAEPGEQVEKDDGFPVIQLQKATVVLEDLSKLSQNTEGESDTPEVLTHSQTEEILEQDKPDNSESQLCNLTSEEEEQLEQLQKEEDTEKTPEKDKMEDGNTVEEQNEPDKQDMTFEQQKSTEDLEKHNDLKVTEIVEVYRALDEDVEEAVNSGEHPEKTTTMADETNISLEAEKDCNISFKKMQTDSDIEMSALAQEAPETDQEVLEEEASVSTERCLRRRTIKIQSPPRRKSRRLQKQEAEAFEDKTRNIPIRGKVVDEMQETLKKSTVEATEVIPFVEAEPEDNVAEKGVEEINKIEDKETNLAVTKDSDEKTPEVEEKANLEQQQNEPLVKNDKETTETEKSMEIDPVVGKEQTFIVGGTTIQIEKEVSRVSLVEAELDEEVEKDDGTPVIQLQIDPVVSKEQTYVVGGTTIEIEETFSQEESTETEQSDNERITKRSLRLSAKSVTATQKTRKSTRLHKVELDPVKETNMSRNEHEETSTTMEETVNVCMPIITVESNLDSLDEIGNTNVEETTAVEPETTELLTSEEINDKEEPSKIVEEVPPKEAAPDEEVKDDGTPVMLQKDTLLLVDLNKLSQTTEEQTDTQDVLTHFHTEEQLELYEPDKNDYQLCNLISEEDQQDMTVEGQKPTDDLVGQNDVKERENEEECKMVIVEDVEESVKSGEHPKATTVKGNTNIIQETENNQDISLKEKQMNSGLEMRSLGQEAPKAVQEVLEEEASISTERNLRRRTVKIQSPPIKKSRRAQRKEAEVFEDKTVTVQLTGKGDEEVHKEGAEIDQEETLQKTTVEATENIVSLIERETDENIIKKGFEIINNMENKETNLGNEATHEMERNKVNLEQQENELSVENEKETAETGKPMGMDEVSVVNKEQTYVLEETPIKAEEEILQVESSETNKNKSERTTRRSPMISSQSVPSTQKTRKSARLNKSELEPIKDAEMSRNEETSSMTAKTVNVCLPVTVETNVEYLDGDREDRDVSKRVEITSDEQDQDISNEKGRVDEAEISTDVEDENLTLIEITENDIWLEMDKMQKDVEGGVQEEEKAEPSQENTEQEKEEAVSLGENVGETDLTNVFKTTAVEEMVAFENSDQEAAFITRSLRYRTVTVQSTPRSKSKRFHRQELESERQTDHLNAPIGKENEALIAEDSTAEFENLETKEGEGIIQTNTDGKSENSETKDDTKEKGNEILFEIMESNSGSQVNTEQNKTQEENLEREDMSMLNEQEEEEVSSVQKEAKPLQERENEGAAEGVQGSSADLEETTVERRSLRKRMTVETDAPRKSKRLHKQEHDDDSEQVKEAVMGQTDSVEVTFTEDSVELRSDATAAVFEGNNLGEEILQKIQKNGTKSDGECNVHKDTEPGAGESQEEQKQSRLNKTQTDEDKEEVMTDEIIEEVIEQHVDLESSTNEGFTLALEVEGTSDQEENKADEQSGVGMEAQKEISPSAQKCEKGEENISEDDEKGLAIGKHVLQSSSTTASPKRKSMRLQMHESKKKEDESDSESEVQQSSKQRHQRKRKAITDSASARRSKRHVRARIV</sequence>
<feature type="compositionally biased region" description="Basic and acidic residues" evidence="2">
    <location>
        <begin position="2916"/>
        <end position="2934"/>
    </location>
</feature>
<feature type="region of interest" description="Disordered" evidence="2">
    <location>
        <begin position="2993"/>
        <end position="3191"/>
    </location>
</feature>
<feature type="compositionally biased region" description="Basic residues" evidence="2">
    <location>
        <begin position="1479"/>
        <end position="1499"/>
    </location>
</feature>
<feature type="compositionally biased region" description="Basic and acidic residues" evidence="2">
    <location>
        <begin position="1730"/>
        <end position="1747"/>
    </location>
</feature>
<feature type="compositionally biased region" description="Basic and acidic residues" evidence="2">
    <location>
        <begin position="1025"/>
        <end position="1040"/>
    </location>
</feature>
<evidence type="ECO:0000256" key="1">
    <source>
        <dbReference type="SAM" id="Coils"/>
    </source>
</evidence>
<accession>A0A8C2G0G7</accession>
<feature type="compositionally biased region" description="Basic and acidic residues" evidence="2">
    <location>
        <begin position="525"/>
        <end position="582"/>
    </location>
</feature>
<feature type="compositionally biased region" description="Polar residues" evidence="2">
    <location>
        <begin position="859"/>
        <end position="868"/>
    </location>
</feature>
<dbReference type="Ensembl" id="ENSCCRT00020069565.1">
    <property type="protein sequence ID" value="ENSCCRP00020063194.1"/>
    <property type="gene ID" value="ENSCCRG00020029806.1"/>
</dbReference>
<feature type="region of interest" description="Disordered" evidence="2">
    <location>
        <begin position="1003"/>
        <end position="1054"/>
    </location>
</feature>
<keyword evidence="1" id="KW-0175">Coiled coil</keyword>
<feature type="compositionally biased region" description="Basic and acidic residues" evidence="2">
    <location>
        <begin position="3000"/>
        <end position="3013"/>
    </location>
</feature>
<feature type="region of interest" description="Disordered" evidence="2">
    <location>
        <begin position="1869"/>
        <end position="1896"/>
    </location>
</feature>
<feature type="region of interest" description="Disordered" evidence="2">
    <location>
        <begin position="2688"/>
        <end position="2716"/>
    </location>
</feature>
<proteinExistence type="predicted"/>
<dbReference type="PANTHER" id="PTHR22442">
    <property type="match status" value="1"/>
</dbReference>
<protein>
    <submittedName>
        <fullName evidence="3">Uncharacterized protein</fullName>
    </submittedName>
</protein>
<evidence type="ECO:0000313" key="4">
    <source>
        <dbReference type="Proteomes" id="UP000694701"/>
    </source>
</evidence>
<feature type="compositionally biased region" description="Polar residues" evidence="2">
    <location>
        <begin position="688"/>
        <end position="698"/>
    </location>
</feature>
<feature type="compositionally biased region" description="Basic and acidic residues" evidence="2">
    <location>
        <begin position="721"/>
        <end position="752"/>
    </location>
</feature>
<feature type="compositionally biased region" description="Basic and acidic residues" evidence="2">
    <location>
        <begin position="2774"/>
        <end position="2784"/>
    </location>
</feature>
<feature type="region of interest" description="Disordered" evidence="2">
    <location>
        <begin position="1578"/>
        <end position="1619"/>
    </location>
</feature>
<dbReference type="PANTHER" id="PTHR22442:SF3">
    <property type="entry name" value="SOLUBLE LAMIN-ASSOCIATED PROTEIN OF 75 KDA"/>
    <property type="match status" value="1"/>
</dbReference>
<dbReference type="InterPro" id="IPR029625">
    <property type="entry name" value="FAM169"/>
</dbReference>
<feature type="region of interest" description="Disordered" evidence="2">
    <location>
        <begin position="2540"/>
        <end position="2604"/>
    </location>
</feature>
<feature type="region of interest" description="Disordered" evidence="2">
    <location>
        <begin position="1950"/>
        <end position="1994"/>
    </location>
</feature>
<feature type="compositionally biased region" description="Acidic residues" evidence="2">
    <location>
        <begin position="708"/>
        <end position="720"/>
    </location>
</feature>
<organism evidence="3 4">
    <name type="scientific">Cyprinus carpio</name>
    <name type="common">Common carp</name>
    <dbReference type="NCBI Taxonomy" id="7962"/>
    <lineage>
        <taxon>Eukaryota</taxon>
        <taxon>Metazoa</taxon>
        <taxon>Chordata</taxon>
        <taxon>Craniata</taxon>
        <taxon>Vertebrata</taxon>
        <taxon>Euteleostomi</taxon>
        <taxon>Actinopterygii</taxon>
        <taxon>Neopterygii</taxon>
        <taxon>Teleostei</taxon>
        <taxon>Ostariophysi</taxon>
        <taxon>Cypriniformes</taxon>
        <taxon>Cyprinidae</taxon>
        <taxon>Cyprininae</taxon>
        <taxon>Cyprinus</taxon>
    </lineage>
</organism>
<feature type="region of interest" description="Disordered" evidence="2">
    <location>
        <begin position="2274"/>
        <end position="2297"/>
    </location>
</feature>
<feature type="compositionally biased region" description="Basic residues" evidence="2">
    <location>
        <begin position="3180"/>
        <end position="3191"/>
    </location>
</feature>
<feature type="compositionally biased region" description="Acidic residues" evidence="2">
    <location>
        <begin position="1379"/>
        <end position="1391"/>
    </location>
</feature>
<feature type="compositionally biased region" description="Acidic residues" evidence="2">
    <location>
        <begin position="1041"/>
        <end position="1051"/>
    </location>
</feature>
<feature type="compositionally biased region" description="Basic and acidic residues" evidence="2">
    <location>
        <begin position="3141"/>
        <end position="3150"/>
    </location>
</feature>
<feature type="compositionally biased region" description="Basic and acidic residues" evidence="2">
    <location>
        <begin position="2688"/>
        <end position="2713"/>
    </location>
</feature>
<reference evidence="3" key="1">
    <citation type="submission" date="2025-08" db="UniProtKB">
        <authorList>
            <consortium name="Ensembl"/>
        </authorList>
    </citation>
    <scope>IDENTIFICATION</scope>
</reference>
<feature type="compositionally biased region" description="Basic and acidic residues" evidence="2">
    <location>
        <begin position="777"/>
        <end position="788"/>
    </location>
</feature>
<feature type="compositionally biased region" description="Basic and acidic residues" evidence="2">
    <location>
        <begin position="2861"/>
        <end position="2872"/>
    </location>
</feature>
<feature type="region of interest" description="Disordered" evidence="2">
    <location>
        <begin position="1681"/>
        <end position="1777"/>
    </location>
</feature>
<feature type="compositionally biased region" description="Polar residues" evidence="2">
    <location>
        <begin position="2848"/>
        <end position="2860"/>
    </location>
</feature>
<feature type="coiled-coil region" evidence="1">
    <location>
        <begin position="2478"/>
        <end position="2509"/>
    </location>
</feature>
<feature type="region of interest" description="Disordered" evidence="2">
    <location>
        <begin position="474"/>
        <end position="584"/>
    </location>
</feature>
<feature type="compositionally biased region" description="Basic and acidic residues" evidence="2">
    <location>
        <begin position="1982"/>
        <end position="1994"/>
    </location>
</feature>
<feature type="region of interest" description="Disordered" evidence="2">
    <location>
        <begin position="1372"/>
        <end position="1510"/>
    </location>
</feature>
<feature type="compositionally biased region" description="Basic and acidic residues" evidence="2">
    <location>
        <begin position="2582"/>
        <end position="2599"/>
    </location>
</feature>
<feature type="compositionally biased region" description="Basic and acidic residues" evidence="2">
    <location>
        <begin position="2824"/>
        <end position="2840"/>
    </location>
</feature>
<feature type="compositionally biased region" description="Basic and acidic residues" evidence="2">
    <location>
        <begin position="2548"/>
        <end position="2558"/>
    </location>
</feature>
<feature type="compositionally biased region" description="Basic and acidic residues" evidence="2">
    <location>
        <begin position="501"/>
        <end position="516"/>
    </location>
</feature>
<feature type="compositionally biased region" description="Polar residues" evidence="2">
    <location>
        <begin position="1808"/>
        <end position="1818"/>
    </location>
</feature>
<feature type="compositionally biased region" description="Basic and acidic residues" evidence="2">
    <location>
        <begin position="934"/>
        <end position="951"/>
    </location>
</feature>
<feature type="compositionally biased region" description="Polar residues" evidence="2">
    <location>
        <begin position="625"/>
        <end position="635"/>
    </location>
</feature>
<feature type="region of interest" description="Disordered" evidence="2">
    <location>
        <begin position="836"/>
        <end position="990"/>
    </location>
</feature>
<feature type="compositionally biased region" description="Polar residues" evidence="2">
    <location>
        <begin position="2563"/>
        <end position="2573"/>
    </location>
</feature>
<evidence type="ECO:0000256" key="2">
    <source>
        <dbReference type="SAM" id="MobiDB-lite"/>
    </source>
</evidence>
<feature type="compositionally biased region" description="Acidic residues" evidence="2">
    <location>
        <begin position="1585"/>
        <end position="1595"/>
    </location>
</feature>
<feature type="compositionally biased region" description="Basic and acidic residues" evidence="2">
    <location>
        <begin position="476"/>
        <end position="488"/>
    </location>
</feature>
<feature type="compositionally biased region" description="Basic residues" evidence="2">
    <location>
        <begin position="1869"/>
        <end position="1885"/>
    </location>
</feature>
<feature type="region of interest" description="Disordered" evidence="2">
    <location>
        <begin position="2761"/>
        <end position="2960"/>
    </location>
</feature>